<protein>
    <submittedName>
        <fullName evidence="1">RNA polymerase subunit sigma-24</fullName>
    </submittedName>
</protein>
<organism evidence="1 2">
    <name type="scientific">Streptomyces carpinensis</name>
    <dbReference type="NCBI Taxonomy" id="66369"/>
    <lineage>
        <taxon>Bacteria</taxon>
        <taxon>Bacillati</taxon>
        <taxon>Actinomycetota</taxon>
        <taxon>Actinomycetes</taxon>
        <taxon>Kitasatosporales</taxon>
        <taxon>Streptomycetaceae</taxon>
        <taxon>Streptomyces</taxon>
    </lineage>
</organism>
<sequence>GKAPQLARSIVGAENVARVLAAVVHPLDRIGVTVAPQQVNGRPGAVFRDRDGKVLNAWALDILDGRIQTIRSVLNPDKLGHMGPVADPWAVKREVVEARRAPRGRDS</sequence>
<dbReference type="InterPro" id="IPR052704">
    <property type="entry name" value="ECF_Sigma-70_Domain"/>
</dbReference>
<dbReference type="InterPro" id="IPR032710">
    <property type="entry name" value="NTF2-like_dom_sf"/>
</dbReference>
<comment type="caution">
    <text evidence="1">The sequence shown here is derived from an EMBL/GenBank/DDBJ whole genome shotgun (WGS) entry which is preliminary data.</text>
</comment>
<dbReference type="PANTHER" id="PTHR30173">
    <property type="entry name" value="SIGMA 19 FACTOR"/>
    <property type="match status" value="1"/>
</dbReference>
<evidence type="ECO:0000313" key="1">
    <source>
        <dbReference type="EMBL" id="MER6984743.1"/>
    </source>
</evidence>
<evidence type="ECO:0000313" key="2">
    <source>
        <dbReference type="Proteomes" id="UP001458415"/>
    </source>
</evidence>
<name>A0ABV1WKK8_9ACTN</name>
<keyword evidence="2" id="KW-1185">Reference proteome</keyword>
<gene>
    <name evidence="1" type="ORF">ABT317_49340</name>
</gene>
<dbReference type="EMBL" id="JBEPCU010001985">
    <property type="protein sequence ID" value="MER6984743.1"/>
    <property type="molecule type" value="Genomic_DNA"/>
</dbReference>
<feature type="non-terminal residue" evidence="1">
    <location>
        <position position="1"/>
    </location>
</feature>
<accession>A0ABV1WKK8</accession>
<proteinExistence type="predicted"/>
<dbReference type="SUPFAM" id="SSF54427">
    <property type="entry name" value="NTF2-like"/>
    <property type="match status" value="1"/>
</dbReference>
<dbReference type="Proteomes" id="UP001458415">
    <property type="component" value="Unassembled WGS sequence"/>
</dbReference>
<reference evidence="1 2" key="1">
    <citation type="submission" date="2024-06" db="EMBL/GenBank/DDBJ databases">
        <title>The Natural Products Discovery Center: Release of the First 8490 Sequenced Strains for Exploring Actinobacteria Biosynthetic Diversity.</title>
        <authorList>
            <person name="Kalkreuter E."/>
            <person name="Kautsar S.A."/>
            <person name="Yang D."/>
            <person name="Bader C.D."/>
            <person name="Teijaro C.N."/>
            <person name="Fluegel L."/>
            <person name="Davis C.M."/>
            <person name="Simpson J.R."/>
            <person name="Lauterbach L."/>
            <person name="Steele A.D."/>
            <person name="Gui C."/>
            <person name="Meng S."/>
            <person name="Li G."/>
            <person name="Viehrig K."/>
            <person name="Ye F."/>
            <person name="Su P."/>
            <person name="Kiefer A.F."/>
            <person name="Nichols A."/>
            <person name="Cepeda A.J."/>
            <person name="Yan W."/>
            <person name="Fan B."/>
            <person name="Jiang Y."/>
            <person name="Adhikari A."/>
            <person name="Zheng C.-J."/>
            <person name="Schuster L."/>
            <person name="Cowan T.M."/>
            <person name="Smanski M.J."/>
            <person name="Chevrette M.G."/>
            <person name="De Carvalho L.P.S."/>
            <person name="Shen B."/>
        </authorList>
    </citation>
    <scope>NUCLEOTIDE SEQUENCE [LARGE SCALE GENOMIC DNA]</scope>
    <source>
        <strain evidence="1 2">NPDC000634</strain>
    </source>
</reference>
<dbReference type="PANTHER" id="PTHR30173:SF36">
    <property type="entry name" value="ECF RNA POLYMERASE SIGMA FACTOR SIGJ"/>
    <property type="match status" value="1"/>
</dbReference>